<evidence type="ECO:0000313" key="2">
    <source>
        <dbReference type="EMBL" id="VDP67895.1"/>
    </source>
</evidence>
<sequence>MGNAVAKQEECDADMKTNVSKQGDHSYNRRISETQNNCQSRLKSGLLTPMSELFYCTELKLGELPQPSKMYRCLQTAMYSIYSRRIDLESTLVICACGE</sequence>
<organism evidence="4">
    <name type="scientific">Schistosoma curassoni</name>
    <dbReference type="NCBI Taxonomy" id="6186"/>
    <lineage>
        <taxon>Eukaryota</taxon>
        <taxon>Metazoa</taxon>
        <taxon>Spiralia</taxon>
        <taxon>Lophotrochozoa</taxon>
        <taxon>Platyhelminthes</taxon>
        <taxon>Trematoda</taxon>
        <taxon>Digenea</taxon>
        <taxon>Strigeidida</taxon>
        <taxon>Schistosomatoidea</taxon>
        <taxon>Schistosomatidae</taxon>
        <taxon>Schistosoma</taxon>
    </lineage>
</organism>
<gene>
    <name evidence="2" type="ORF">SCUD_LOCUS19047</name>
</gene>
<proteinExistence type="predicted"/>
<dbReference type="Proteomes" id="UP000279833">
    <property type="component" value="Unassembled WGS sequence"/>
</dbReference>
<accession>A0A183KVF4</accession>
<dbReference type="AlphaFoldDB" id="A0A183KVF4"/>
<keyword evidence="3" id="KW-1185">Reference proteome</keyword>
<feature type="region of interest" description="Disordered" evidence="1">
    <location>
        <begin position="1"/>
        <end position="26"/>
    </location>
</feature>
<reference evidence="2 3" key="2">
    <citation type="submission" date="2018-11" db="EMBL/GenBank/DDBJ databases">
        <authorList>
            <consortium name="Pathogen Informatics"/>
        </authorList>
    </citation>
    <scope>NUCLEOTIDE SEQUENCE [LARGE SCALE GENOMIC DNA]</scope>
    <source>
        <strain evidence="2">Dakar</strain>
        <strain evidence="3">Dakar, Senegal</strain>
    </source>
</reference>
<dbReference type="EMBL" id="UZAK01041895">
    <property type="protein sequence ID" value="VDP67895.1"/>
    <property type="molecule type" value="Genomic_DNA"/>
</dbReference>
<reference evidence="4" key="1">
    <citation type="submission" date="2016-06" db="UniProtKB">
        <authorList>
            <consortium name="WormBaseParasite"/>
        </authorList>
    </citation>
    <scope>IDENTIFICATION</scope>
</reference>
<dbReference type="WBParaSite" id="SCUD_0001905001-mRNA-1">
    <property type="protein sequence ID" value="SCUD_0001905001-mRNA-1"/>
    <property type="gene ID" value="SCUD_0001905001"/>
</dbReference>
<evidence type="ECO:0000256" key="1">
    <source>
        <dbReference type="SAM" id="MobiDB-lite"/>
    </source>
</evidence>
<name>A0A183KVF4_9TREM</name>
<evidence type="ECO:0000313" key="3">
    <source>
        <dbReference type="Proteomes" id="UP000279833"/>
    </source>
</evidence>
<evidence type="ECO:0000313" key="4">
    <source>
        <dbReference type="WBParaSite" id="SCUD_0001905001-mRNA-1"/>
    </source>
</evidence>
<protein>
    <submittedName>
        <fullName evidence="2 4">Uncharacterized protein</fullName>
    </submittedName>
</protein>